<feature type="compositionally biased region" description="Basic and acidic residues" evidence="1">
    <location>
        <begin position="230"/>
        <end position="250"/>
    </location>
</feature>
<feature type="compositionally biased region" description="Polar residues" evidence="1">
    <location>
        <begin position="206"/>
        <end position="225"/>
    </location>
</feature>
<dbReference type="EMBL" id="CM004480">
    <property type="protein sequence ID" value="OCT68826.1"/>
    <property type="molecule type" value="Genomic_DNA"/>
</dbReference>
<dbReference type="Proteomes" id="UP000694892">
    <property type="component" value="Chromosome 8L"/>
</dbReference>
<proteinExistence type="predicted"/>
<name>A0A974C9W6_XENLA</name>
<organism evidence="2 3">
    <name type="scientific">Xenopus laevis</name>
    <name type="common">African clawed frog</name>
    <dbReference type="NCBI Taxonomy" id="8355"/>
    <lineage>
        <taxon>Eukaryota</taxon>
        <taxon>Metazoa</taxon>
        <taxon>Chordata</taxon>
        <taxon>Craniata</taxon>
        <taxon>Vertebrata</taxon>
        <taxon>Euteleostomi</taxon>
        <taxon>Amphibia</taxon>
        <taxon>Batrachia</taxon>
        <taxon>Anura</taxon>
        <taxon>Pipoidea</taxon>
        <taxon>Pipidae</taxon>
        <taxon>Xenopodinae</taxon>
        <taxon>Xenopus</taxon>
        <taxon>Xenopus</taxon>
    </lineage>
</organism>
<gene>
    <name evidence="2" type="ORF">XELAEV_18040125mg</name>
</gene>
<sequence>MEGGAGPGNGDRGDFLSTGSGIFSASERQAADIFSDVGGDELFLYSDTDDTSELLGRIPRGLRIRNFPAFSDVSKDFIEAWNNTLSLCSSKLMELIIDFHAKRHTVIQSDIKEVQLKLLNLEAKSDTAELLNDIKFRVHKLETDVKRNKREKFLRDKRDYELNRVYDWNIRTNFSAVRSRFPRKQFKGKPHTDKKVRFRDPDNYMSEGTASSSSYLYTEGELSQSDSEEDTRRQEPHDYRRAPLDRDRVKTRSQPGAVDARGLDRNKNKKKHNDKHH</sequence>
<feature type="region of interest" description="Disordered" evidence="1">
    <location>
        <begin position="185"/>
        <end position="277"/>
    </location>
</feature>
<feature type="compositionally biased region" description="Basic residues" evidence="1">
    <location>
        <begin position="267"/>
        <end position="277"/>
    </location>
</feature>
<accession>A0A974C9W6</accession>
<evidence type="ECO:0000256" key="1">
    <source>
        <dbReference type="SAM" id="MobiDB-lite"/>
    </source>
</evidence>
<reference evidence="3" key="1">
    <citation type="journal article" date="2016" name="Nature">
        <title>Genome evolution in the allotetraploid frog Xenopus laevis.</title>
        <authorList>
            <person name="Session A.M."/>
            <person name="Uno Y."/>
            <person name="Kwon T."/>
            <person name="Chapman J.A."/>
            <person name="Toyoda A."/>
            <person name="Takahashi S."/>
            <person name="Fukui A."/>
            <person name="Hikosaka A."/>
            <person name="Suzuki A."/>
            <person name="Kondo M."/>
            <person name="van Heeringen S.J."/>
            <person name="Quigley I."/>
            <person name="Heinz S."/>
            <person name="Ogino H."/>
            <person name="Ochi H."/>
            <person name="Hellsten U."/>
            <person name="Lyons J.B."/>
            <person name="Simakov O."/>
            <person name="Putnam N."/>
            <person name="Stites J."/>
            <person name="Kuroki Y."/>
            <person name="Tanaka T."/>
            <person name="Michiue T."/>
            <person name="Watanabe M."/>
            <person name="Bogdanovic O."/>
            <person name="Lister R."/>
            <person name="Georgiou G."/>
            <person name="Paranjpe S.S."/>
            <person name="van Kruijsbergen I."/>
            <person name="Shu S."/>
            <person name="Carlson J."/>
            <person name="Kinoshita T."/>
            <person name="Ohta Y."/>
            <person name="Mawaribuchi S."/>
            <person name="Jenkins J."/>
            <person name="Grimwood J."/>
            <person name="Schmutz J."/>
            <person name="Mitros T."/>
            <person name="Mozaffari S.V."/>
            <person name="Suzuki Y."/>
            <person name="Haramoto Y."/>
            <person name="Yamamoto T.S."/>
            <person name="Takagi C."/>
            <person name="Heald R."/>
            <person name="Miller K."/>
            <person name="Haudenschild C."/>
            <person name="Kitzman J."/>
            <person name="Nakayama T."/>
            <person name="Izutsu Y."/>
            <person name="Robert J."/>
            <person name="Fortriede J."/>
            <person name="Burns K."/>
            <person name="Lotay V."/>
            <person name="Karimi K."/>
            <person name="Yasuoka Y."/>
            <person name="Dichmann D.S."/>
            <person name="Flajnik M.F."/>
            <person name="Houston D.W."/>
            <person name="Shendure J."/>
            <person name="DuPasquier L."/>
            <person name="Vize P.D."/>
            <person name="Zorn A.M."/>
            <person name="Ito M."/>
            <person name="Marcotte E.M."/>
            <person name="Wallingford J.B."/>
            <person name="Ito Y."/>
            <person name="Asashima M."/>
            <person name="Ueno N."/>
            <person name="Matsuda Y."/>
            <person name="Veenstra G.J."/>
            <person name="Fujiyama A."/>
            <person name="Harland R.M."/>
            <person name="Taira M."/>
            <person name="Rokhsar D.S."/>
        </authorList>
    </citation>
    <scope>NUCLEOTIDE SEQUENCE [LARGE SCALE GENOMIC DNA]</scope>
    <source>
        <strain evidence="3">J</strain>
    </source>
</reference>
<evidence type="ECO:0000313" key="3">
    <source>
        <dbReference type="Proteomes" id="UP000694892"/>
    </source>
</evidence>
<dbReference type="AlphaFoldDB" id="A0A974C9W6"/>
<feature type="compositionally biased region" description="Basic and acidic residues" evidence="1">
    <location>
        <begin position="190"/>
        <end position="202"/>
    </location>
</feature>
<protein>
    <submittedName>
        <fullName evidence="2">Uncharacterized protein</fullName>
    </submittedName>
</protein>
<evidence type="ECO:0000313" key="2">
    <source>
        <dbReference type="EMBL" id="OCT68826.1"/>
    </source>
</evidence>